<dbReference type="EMBL" id="BSFP01000083">
    <property type="protein sequence ID" value="GLL06976.1"/>
    <property type="molecule type" value="Genomic_DNA"/>
</dbReference>
<reference evidence="1" key="2">
    <citation type="submission" date="2023-01" db="EMBL/GenBank/DDBJ databases">
        <authorList>
            <person name="Sun Q."/>
            <person name="Evtushenko L."/>
        </authorList>
    </citation>
    <scope>NUCLEOTIDE SEQUENCE</scope>
    <source>
        <strain evidence="1">VKM Ac-1321</strain>
    </source>
</reference>
<protein>
    <submittedName>
        <fullName evidence="1">Uncharacterized protein</fullName>
    </submittedName>
</protein>
<comment type="caution">
    <text evidence="1">The sequence shown here is derived from an EMBL/GenBank/DDBJ whole genome shotgun (WGS) entry which is preliminary data.</text>
</comment>
<sequence>MGTMQEDVRRGRPIRDLGDWTIDRLEAFTAAHDGEALEQVRVVAQSHVYRSGEPRPARLRWAKLSLLANERLHGDDPWEQARMAGQAFALRTWVIEHLGPDADPDWDPAVLAADTLAALPADPDDARARCAGRRDLPVEHIGELRRQKNLSAHASRLAAFLRPGAAKDRIAAWAAVHNLLP</sequence>
<dbReference type="Proteomes" id="UP001143480">
    <property type="component" value="Unassembled WGS sequence"/>
</dbReference>
<name>A0A9W6KRT9_9ACTN</name>
<evidence type="ECO:0000313" key="1">
    <source>
        <dbReference type="EMBL" id="GLL06976.1"/>
    </source>
</evidence>
<reference evidence="1" key="1">
    <citation type="journal article" date="2014" name="Int. J. Syst. Evol. Microbiol.">
        <title>Complete genome sequence of Corynebacterium casei LMG S-19264T (=DSM 44701T), isolated from a smear-ripened cheese.</title>
        <authorList>
            <consortium name="US DOE Joint Genome Institute (JGI-PGF)"/>
            <person name="Walter F."/>
            <person name="Albersmeier A."/>
            <person name="Kalinowski J."/>
            <person name="Ruckert C."/>
        </authorList>
    </citation>
    <scope>NUCLEOTIDE SEQUENCE</scope>
    <source>
        <strain evidence="1">VKM Ac-1321</strain>
    </source>
</reference>
<dbReference type="AlphaFoldDB" id="A0A9W6KRT9"/>
<proteinExistence type="predicted"/>
<accession>A0A9W6KRT9</accession>
<keyword evidence="2" id="KW-1185">Reference proteome</keyword>
<evidence type="ECO:0000313" key="2">
    <source>
        <dbReference type="Proteomes" id="UP001143480"/>
    </source>
</evidence>
<organism evidence="1 2">
    <name type="scientific">Dactylosporangium matsuzakiense</name>
    <dbReference type="NCBI Taxonomy" id="53360"/>
    <lineage>
        <taxon>Bacteria</taxon>
        <taxon>Bacillati</taxon>
        <taxon>Actinomycetota</taxon>
        <taxon>Actinomycetes</taxon>
        <taxon>Micromonosporales</taxon>
        <taxon>Micromonosporaceae</taxon>
        <taxon>Dactylosporangium</taxon>
    </lineage>
</organism>
<gene>
    <name evidence="1" type="ORF">GCM10017581_087270</name>
</gene>